<keyword evidence="5 8" id="KW-0406">Ion transport</keyword>
<organism evidence="12 13">
    <name type="scientific">Cryptolaemus montrouzieri</name>
    <dbReference type="NCBI Taxonomy" id="559131"/>
    <lineage>
        <taxon>Eukaryota</taxon>
        <taxon>Metazoa</taxon>
        <taxon>Ecdysozoa</taxon>
        <taxon>Arthropoda</taxon>
        <taxon>Hexapoda</taxon>
        <taxon>Insecta</taxon>
        <taxon>Pterygota</taxon>
        <taxon>Neoptera</taxon>
        <taxon>Endopterygota</taxon>
        <taxon>Coleoptera</taxon>
        <taxon>Polyphaga</taxon>
        <taxon>Cucujiformia</taxon>
        <taxon>Coccinelloidea</taxon>
        <taxon>Coccinellidae</taxon>
        <taxon>Scymninae</taxon>
        <taxon>Scymnini</taxon>
        <taxon>Cryptolaemus</taxon>
    </lineage>
</organism>
<keyword evidence="7 8" id="KW-0407">Ion channel</keyword>
<evidence type="ECO:0000256" key="2">
    <source>
        <dbReference type="ARBA" id="ARBA00022448"/>
    </source>
</evidence>
<comment type="caution">
    <text evidence="12">The sequence shown here is derived from an EMBL/GenBank/DDBJ whole genome shotgun (WGS) entry which is preliminary data.</text>
</comment>
<gene>
    <name evidence="12" type="ORF">HHI36_015279</name>
</gene>
<evidence type="ECO:0000313" key="12">
    <source>
        <dbReference type="EMBL" id="KAL3273853.1"/>
    </source>
</evidence>
<dbReference type="InterPro" id="IPR003280">
    <property type="entry name" value="2pore_dom_K_chnl"/>
</dbReference>
<keyword evidence="4 10" id="KW-1133">Transmembrane helix</keyword>
<proteinExistence type="inferred from homology"/>
<name>A0ABD2N550_9CUCU</name>
<protein>
    <recommendedName>
        <fullName evidence="11">Potassium channel domain-containing protein</fullName>
    </recommendedName>
</protein>
<keyword evidence="13" id="KW-1185">Reference proteome</keyword>
<dbReference type="Proteomes" id="UP001516400">
    <property type="component" value="Unassembled WGS sequence"/>
</dbReference>
<comment type="similarity">
    <text evidence="8">Belongs to the two pore domain potassium channel (TC 1.A.1.8) family.</text>
</comment>
<dbReference type="PANTHER" id="PTHR11003">
    <property type="entry name" value="POTASSIUM CHANNEL, SUBFAMILY K"/>
    <property type="match status" value="1"/>
</dbReference>
<feature type="domain" description="Potassium channel" evidence="11">
    <location>
        <begin position="308"/>
        <end position="384"/>
    </location>
</feature>
<feature type="transmembrane region" description="Helical" evidence="10">
    <location>
        <begin position="45"/>
        <end position="66"/>
    </location>
</feature>
<dbReference type="EMBL" id="JABFTP020000062">
    <property type="protein sequence ID" value="KAL3273853.1"/>
    <property type="molecule type" value="Genomic_DNA"/>
</dbReference>
<sequence>ERLNVLYEKNWTRLVTAQLKRFEKAVVDAGKVDGDSKFSANSSSWTYGGALLYSVTLLTTVGYGRLTPKTNLGKLVTVIYAMFGVPLMLVLLSELGSMFAGGAAKCYFKLCCTHKTSRAKNEAHSSVGYHKAPSSPSGKHYYKSNEDSASIQLSCHNSSNQHITNSPMKHQLHVPQQYIEYHHHPHQEIPKRAVLATVRSGRSRGGCRPGPVRQMLVDPSLCPQHCHGPPIIKNCNYGGSLAVASDVDEGEDGDESEHGLCKHDTPSRIPLIWKPHPEENQCHHHENSSEDDHDSPSVPTFLVVLLMASYVCAGAVALVTTSGWNFLEALYFCFLALTTIGVGDKLPQSSDLNTQLQLLACCVYLFVGLVLIAMCFSLVQDEITNKFRQIAGNIGYFK</sequence>
<dbReference type="SUPFAM" id="SSF81324">
    <property type="entry name" value="Voltage-gated potassium channels"/>
    <property type="match status" value="2"/>
</dbReference>
<dbReference type="AlphaFoldDB" id="A0ABD2N550"/>
<feature type="transmembrane region" description="Helical" evidence="10">
    <location>
        <begin position="355"/>
        <end position="379"/>
    </location>
</feature>
<keyword evidence="6 10" id="KW-0472">Membrane</keyword>
<feature type="transmembrane region" description="Helical" evidence="10">
    <location>
        <begin position="298"/>
        <end position="319"/>
    </location>
</feature>
<evidence type="ECO:0000256" key="8">
    <source>
        <dbReference type="RuleBase" id="RU003857"/>
    </source>
</evidence>
<dbReference type="Gene3D" id="1.10.287.70">
    <property type="match status" value="2"/>
</dbReference>
<keyword evidence="3 8" id="KW-0812">Transmembrane</keyword>
<evidence type="ECO:0000256" key="4">
    <source>
        <dbReference type="ARBA" id="ARBA00022989"/>
    </source>
</evidence>
<evidence type="ECO:0000256" key="6">
    <source>
        <dbReference type="ARBA" id="ARBA00023136"/>
    </source>
</evidence>
<evidence type="ECO:0000256" key="9">
    <source>
        <dbReference type="SAM" id="MobiDB-lite"/>
    </source>
</evidence>
<feature type="transmembrane region" description="Helical" evidence="10">
    <location>
        <begin position="326"/>
        <end position="343"/>
    </location>
</feature>
<dbReference type="PANTHER" id="PTHR11003:SF352">
    <property type="entry name" value="BCDNA.GH04802-RELATED"/>
    <property type="match status" value="1"/>
</dbReference>
<dbReference type="PRINTS" id="PR01333">
    <property type="entry name" value="2POREKCHANEL"/>
</dbReference>
<evidence type="ECO:0000256" key="3">
    <source>
        <dbReference type="ARBA" id="ARBA00022692"/>
    </source>
</evidence>
<evidence type="ECO:0000256" key="1">
    <source>
        <dbReference type="ARBA" id="ARBA00004141"/>
    </source>
</evidence>
<evidence type="ECO:0000256" key="10">
    <source>
        <dbReference type="SAM" id="Phobius"/>
    </source>
</evidence>
<evidence type="ECO:0000259" key="11">
    <source>
        <dbReference type="Pfam" id="PF07885"/>
    </source>
</evidence>
<reference evidence="12 13" key="1">
    <citation type="journal article" date="2021" name="BMC Biol.">
        <title>Horizontally acquired antibacterial genes associated with adaptive radiation of ladybird beetles.</title>
        <authorList>
            <person name="Li H.S."/>
            <person name="Tang X.F."/>
            <person name="Huang Y.H."/>
            <person name="Xu Z.Y."/>
            <person name="Chen M.L."/>
            <person name="Du X.Y."/>
            <person name="Qiu B.Y."/>
            <person name="Chen P.T."/>
            <person name="Zhang W."/>
            <person name="Slipinski A."/>
            <person name="Escalona H.E."/>
            <person name="Waterhouse R.M."/>
            <person name="Zwick A."/>
            <person name="Pang H."/>
        </authorList>
    </citation>
    <scope>NUCLEOTIDE SEQUENCE [LARGE SCALE GENOMIC DNA]</scope>
    <source>
        <strain evidence="12">SYSU2018</strain>
    </source>
</reference>
<evidence type="ECO:0000256" key="5">
    <source>
        <dbReference type="ARBA" id="ARBA00023065"/>
    </source>
</evidence>
<evidence type="ECO:0000256" key="7">
    <source>
        <dbReference type="ARBA" id="ARBA00023303"/>
    </source>
</evidence>
<feature type="region of interest" description="Disordered" evidence="9">
    <location>
        <begin position="124"/>
        <end position="143"/>
    </location>
</feature>
<dbReference type="Pfam" id="PF07885">
    <property type="entry name" value="Ion_trans_2"/>
    <property type="match status" value="2"/>
</dbReference>
<feature type="non-terminal residue" evidence="12">
    <location>
        <position position="1"/>
    </location>
</feature>
<accession>A0ABD2N550</accession>
<dbReference type="GO" id="GO:0034220">
    <property type="term" value="P:monoatomic ion transmembrane transport"/>
    <property type="evidence" value="ECO:0007669"/>
    <property type="project" value="UniProtKB-KW"/>
</dbReference>
<comment type="subcellular location">
    <subcellularLocation>
        <location evidence="1">Membrane</location>
        <topology evidence="1">Multi-pass membrane protein</topology>
    </subcellularLocation>
</comment>
<feature type="domain" description="Potassium channel" evidence="11">
    <location>
        <begin position="41"/>
        <end position="99"/>
    </location>
</feature>
<dbReference type="InterPro" id="IPR013099">
    <property type="entry name" value="K_chnl_dom"/>
</dbReference>
<feature type="transmembrane region" description="Helical" evidence="10">
    <location>
        <begin position="78"/>
        <end position="104"/>
    </location>
</feature>
<evidence type="ECO:0000313" key="13">
    <source>
        <dbReference type="Proteomes" id="UP001516400"/>
    </source>
</evidence>
<dbReference type="GO" id="GO:0016020">
    <property type="term" value="C:membrane"/>
    <property type="evidence" value="ECO:0007669"/>
    <property type="project" value="UniProtKB-SubCell"/>
</dbReference>
<keyword evidence="2 8" id="KW-0813">Transport</keyword>